<comment type="catalytic activity">
    <reaction evidence="5">
        <text>an anthocyanidin + UDP-alpha-D-glucose + H(+) = an anthocyanidin 3-O-beta-D-glucoside + UDP</text>
        <dbReference type="Rhea" id="RHEA:20093"/>
        <dbReference type="ChEBI" id="CHEBI:15378"/>
        <dbReference type="ChEBI" id="CHEBI:16307"/>
        <dbReference type="ChEBI" id="CHEBI:58223"/>
        <dbReference type="ChEBI" id="CHEBI:58885"/>
        <dbReference type="ChEBI" id="CHEBI:143576"/>
        <dbReference type="EC" id="2.4.1.115"/>
    </reaction>
</comment>
<dbReference type="OrthoDB" id="5835829at2759"/>
<dbReference type="Proteomes" id="UP001141552">
    <property type="component" value="Unassembled WGS sequence"/>
</dbReference>
<dbReference type="EC" id="2.4.1.-" evidence="7"/>
<dbReference type="PANTHER" id="PTHR48047">
    <property type="entry name" value="GLYCOSYLTRANSFERASE"/>
    <property type="match status" value="1"/>
</dbReference>
<dbReference type="GO" id="GO:0047213">
    <property type="term" value="F:anthocyanidin 3-O-glucosyltransferase activity"/>
    <property type="evidence" value="ECO:0007669"/>
    <property type="project" value="UniProtKB-EC"/>
</dbReference>
<dbReference type="PANTHER" id="PTHR48047:SF45">
    <property type="entry name" value="SCOPOLETIN GLUCOSYLTRANSFERASE-LIKE"/>
    <property type="match status" value="1"/>
</dbReference>
<evidence type="ECO:0000256" key="4">
    <source>
        <dbReference type="ARBA" id="ARBA00022679"/>
    </source>
</evidence>
<evidence type="ECO:0000256" key="1">
    <source>
        <dbReference type="ARBA" id="ARBA00004935"/>
    </source>
</evidence>
<protein>
    <recommendedName>
        <fullName evidence="7">Glycosyltransferase</fullName>
        <ecNumber evidence="7">2.4.1.-</ecNumber>
    </recommendedName>
</protein>
<evidence type="ECO:0000256" key="5">
    <source>
        <dbReference type="ARBA" id="ARBA00047606"/>
    </source>
</evidence>
<reference evidence="8" key="1">
    <citation type="submission" date="2022-02" db="EMBL/GenBank/DDBJ databases">
        <authorList>
            <person name="Henning P.M."/>
            <person name="McCubbin A.G."/>
            <person name="Shore J.S."/>
        </authorList>
    </citation>
    <scope>NUCLEOTIDE SEQUENCE</scope>
    <source>
        <strain evidence="8">F60SS</strain>
        <tissue evidence="8">Leaves</tissue>
    </source>
</reference>
<dbReference type="Pfam" id="PF00201">
    <property type="entry name" value="UDPGT"/>
    <property type="match status" value="1"/>
</dbReference>
<dbReference type="InterPro" id="IPR035595">
    <property type="entry name" value="UDP_glycos_trans_CS"/>
</dbReference>
<keyword evidence="4 6" id="KW-0808">Transferase</keyword>
<dbReference type="EMBL" id="JAKUCV010004518">
    <property type="protein sequence ID" value="KAJ4835114.1"/>
    <property type="molecule type" value="Genomic_DNA"/>
</dbReference>
<evidence type="ECO:0000313" key="8">
    <source>
        <dbReference type="EMBL" id="KAJ4835114.1"/>
    </source>
</evidence>
<dbReference type="InterPro" id="IPR002213">
    <property type="entry name" value="UDP_glucos_trans"/>
</dbReference>
<dbReference type="FunFam" id="3.40.50.2000:FF:000071">
    <property type="entry name" value="Glycosyltransferase"/>
    <property type="match status" value="1"/>
</dbReference>
<organism evidence="8 9">
    <name type="scientific">Turnera subulata</name>
    <dbReference type="NCBI Taxonomy" id="218843"/>
    <lineage>
        <taxon>Eukaryota</taxon>
        <taxon>Viridiplantae</taxon>
        <taxon>Streptophyta</taxon>
        <taxon>Embryophyta</taxon>
        <taxon>Tracheophyta</taxon>
        <taxon>Spermatophyta</taxon>
        <taxon>Magnoliopsida</taxon>
        <taxon>eudicotyledons</taxon>
        <taxon>Gunneridae</taxon>
        <taxon>Pentapetalae</taxon>
        <taxon>rosids</taxon>
        <taxon>fabids</taxon>
        <taxon>Malpighiales</taxon>
        <taxon>Passifloraceae</taxon>
        <taxon>Turnera</taxon>
    </lineage>
</organism>
<sequence length="483" mass="54481">MMSSQPSSLHIAFFPYLVHGHMIPTIDMARIFARKGVKASIICTPNNASLFSKTIERDREQGYDISFLTIKFPSAEVGLPEGCEHGNSLYTEEMLTKFHKATTLLQEPLEQLLKEHNPDCLVADMMYPWATEAASSVEIPRLVFHGMSSSARCMFDCLYRYKPHKNVESDFDPFILPGLPDQITMTKLQVPPFIKEENQDAIQIFEAELNCYGVVLNSFYELEPAYIEHYRRVMGRKAWQIGPVSLCNKDNEDKLQRGGLGSIYEQVYCLTWLASKEPNSVLYICFGSRFNFSAVQFLEIAKALESSGVKFIWVVNTGQEMKSDEDNEEWLPEGFEKKMEGKGLIIRGWAPQVLILDQEATGGFMTHCGWNSILEGVAAGVPMITWPLQAEQFCNEKLVTDVLRIGVGVGAQEWTRSHERKILLRKEGIEKAVSRLMVGVEAEDFRKRAEALKEMAGKAIEQGGSSYSDLNALLEELRSIKSG</sequence>
<comment type="pathway">
    <text evidence="1">Pigment biosynthesis; anthocyanin biosynthesis.</text>
</comment>
<keyword evidence="3 6" id="KW-0328">Glycosyltransferase</keyword>
<dbReference type="Gene3D" id="3.40.50.2000">
    <property type="entry name" value="Glycogen Phosphorylase B"/>
    <property type="match status" value="2"/>
</dbReference>
<dbReference type="CDD" id="cd03784">
    <property type="entry name" value="GT1_Gtf-like"/>
    <property type="match status" value="1"/>
</dbReference>
<reference evidence="8" key="2">
    <citation type="journal article" date="2023" name="Plants (Basel)">
        <title>Annotation of the Turnera subulata (Passifloraceae) Draft Genome Reveals the S-Locus Evolved after the Divergence of Turneroideae from Passifloroideae in a Stepwise Manner.</title>
        <authorList>
            <person name="Henning P.M."/>
            <person name="Roalson E.H."/>
            <person name="Mir W."/>
            <person name="McCubbin A.G."/>
            <person name="Shore J.S."/>
        </authorList>
    </citation>
    <scope>NUCLEOTIDE SEQUENCE</scope>
    <source>
        <strain evidence="8">F60SS</strain>
    </source>
</reference>
<keyword evidence="9" id="KW-1185">Reference proteome</keyword>
<evidence type="ECO:0000256" key="6">
    <source>
        <dbReference type="RuleBase" id="RU003718"/>
    </source>
</evidence>
<comment type="similarity">
    <text evidence="2 6">Belongs to the UDP-glycosyltransferase family.</text>
</comment>
<evidence type="ECO:0000313" key="9">
    <source>
        <dbReference type="Proteomes" id="UP001141552"/>
    </source>
</evidence>
<accession>A0A9Q0FP36</accession>
<dbReference type="PROSITE" id="PS00375">
    <property type="entry name" value="UDPGT"/>
    <property type="match status" value="1"/>
</dbReference>
<comment type="caution">
    <text evidence="8">The sequence shown here is derived from an EMBL/GenBank/DDBJ whole genome shotgun (WGS) entry which is preliminary data.</text>
</comment>
<dbReference type="AlphaFoldDB" id="A0A9Q0FP36"/>
<name>A0A9Q0FP36_9ROSI</name>
<evidence type="ECO:0000256" key="2">
    <source>
        <dbReference type="ARBA" id="ARBA00009995"/>
    </source>
</evidence>
<evidence type="ECO:0000256" key="3">
    <source>
        <dbReference type="ARBA" id="ARBA00022676"/>
    </source>
</evidence>
<gene>
    <name evidence="8" type="ORF">Tsubulata_020168</name>
</gene>
<dbReference type="FunFam" id="3.40.50.2000:FF:000047">
    <property type="entry name" value="Glycosyltransferase"/>
    <property type="match status" value="1"/>
</dbReference>
<proteinExistence type="inferred from homology"/>
<evidence type="ECO:0000256" key="7">
    <source>
        <dbReference type="RuleBase" id="RU362057"/>
    </source>
</evidence>
<dbReference type="SUPFAM" id="SSF53756">
    <property type="entry name" value="UDP-Glycosyltransferase/glycogen phosphorylase"/>
    <property type="match status" value="1"/>
</dbReference>